<name>A0AAV5TX47_9BILA</name>
<proteinExistence type="predicted"/>
<dbReference type="PANTHER" id="PTHR23294">
    <property type="entry name" value="ET TRANSLATION PRODUCT-RELATED"/>
    <property type="match status" value="1"/>
</dbReference>
<gene>
    <name evidence="6" type="ORF">PENTCL1PPCAC_20942</name>
</gene>
<protein>
    <recommendedName>
        <fullName evidence="8">G protein-coupled receptor</fullName>
    </recommendedName>
</protein>
<dbReference type="InterPro" id="IPR051617">
    <property type="entry name" value="UNC-93-like_regulator"/>
</dbReference>
<accession>A0AAV5TX47</accession>
<dbReference type="Proteomes" id="UP001432027">
    <property type="component" value="Unassembled WGS sequence"/>
</dbReference>
<dbReference type="Pfam" id="PF05978">
    <property type="entry name" value="UNC-93"/>
    <property type="match status" value="1"/>
</dbReference>
<dbReference type="GO" id="GO:0016020">
    <property type="term" value="C:membrane"/>
    <property type="evidence" value="ECO:0007669"/>
    <property type="project" value="UniProtKB-SubCell"/>
</dbReference>
<feature type="non-terminal residue" evidence="6">
    <location>
        <position position="1"/>
    </location>
</feature>
<evidence type="ECO:0000256" key="3">
    <source>
        <dbReference type="ARBA" id="ARBA00022989"/>
    </source>
</evidence>
<reference evidence="6" key="1">
    <citation type="submission" date="2023-10" db="EMBL/GenBank/DDBJ databases">
        <title>Genome assembly of Pristionchus species.</title>
        <authorList>
            <person name="Yoshida K."/>
            <person name="Sommer R.J."/>
        </authorList>
    </citation>
    <scope>NUCLEOTIDE SEQUENCE</scope>
    <source>
        <strain evidence="6">RS0144</strain>
    </source>
</reference>
<dbReference type="PANTHER" id="PTHR23294:SF18">
    <property type="entry name" value="UNC93-LIKE PROTEIN MFSD11"/>
    <property type="match status" value="1"/>
</dbReference>
<evidence type="ECO:0000256" key="2">
    <source>
        <dbReference type="ARBA" id="ARBA00022692"/>
    </source>
</evidence>
<keyword evidence="3 5" id="KW-1133">Transmembrane helix</keyword>
<dbReference type="AlphaFoldDB" id="A0AAV5TX47"/>
<feature type="transmembrane region" description="Helical" evidence="5">
    <location>
        <begin position="81"/>
        <end position="102"/>
    </location>
</feature>
<dbReference type="InterPro" id="IPR010291">
    <property type="entry name" value="Ion_channel_UNC-93"/>
</dbReference>
<keyword evidence="2 5" id="KW-0812">Transmembrane</keyword>
<evidence type="ECO:0000256" key="4">
    <source>
        <dbReference type="ARBA" id="ARBA00023136"/>
    </source>
</evidence>
<keyword evidence="7" id="KW-1185">Reference proteome</keyword>
<organism evidence="6 7">
    <name type="scientific">Pristionchus entomophagus</name>
    <dbReference type="NCBI Taxonomy" id="358040"/>
    <lineage>
        <taxon>Eukaryota</taxon>
        <taxon>Metazoa</taxon>
        <taxon>Ecdysozoa</taxon>
        <taxon>Nematoda</taxon>
        <taxon>Chromadorea</taxon>
        <taxon>Rhabditida</taxon>
        <taxon>Rhabditina</taxon>
        <taxon>Diplogasteromorpha</taxon>
        <taxon>Diplogasteroidea</taxon>
        <taxon>Neodiplogasteridae</taxon>
        <taxon>Pristionchus</taxon>
    </lineage>
</organism>
<comment type="caution">
    <text evidence="6">The sequence shown here is derived from an EMBL/GenBank/DDBJ whole genome shotgun (WGS) entry which is preliminary data.</text>
</comment>
<evidence type="ECO:0000256" key="1">
    <source>
        <dbReference type="ARBA" id="ARBA00004141"/>
    </source>
</evidence>
<keyword evidence="4 5" id="KW-0472">Membrane</keyword>
<evidence type="ECO:0000313" key="7">
    <source>
        <dbReference type="Proteomes" id="UP001432027"/>
    </source>
</evidence>
<sequence>TFQMHFSTRKSLVRNAANVWSISSVSLIAGGVLYIYVTSTHAETVGRFQAGEELVNVTSNSSLHTPSNAQYRYYSEAETRWMFVFLFGFSVFADFLQCLYPTKDVANSVRSENPDEKLPLKQQVYAIVTVLVHPRVLLFVPRFLSHGLFVSFY</sequence>
<dbReference type="EMBL" id="BTSX01000005">
    <property type="protein sequence ID" value="GMS98767.1"/>
    <property type="molecule type" value="Genomic_DNA"/>
</dbReference>
<evidence type="ECO:0000313" key="6">
    <source>
        <dbReference type="EMBL" id="GMS98767.1"/>
    </source>
</evidence>
<feature type="non-terminal residue" evidence="6">
    <location>
        <position position="153"/>
    </location>
</feature>
<comment type="subcellular location">
    <subcellularLocation>
        <location evidence="1">Membrane</location>
        <topology evidence="1">Multi-pass membrane protein</topology>
    </subcellularLocation>
</comment>
<evidence type="ECO:0000256" key="5">
    <source>
        <dbReference type="SAM" id="Phobius"/>
    </source>
</evidence>
<evidence type="ECO:0008006" key="8">
    <source>
        <dbReference type="Google" id="ProtNLM"/>
    </source>
</evidence>
<feature type="transmembrane region" description="Helical" evidence="5">
    <location>
        <begin position="12"/>
        <end position="37"/>
    </location>
</feature>